<dbReference type="Proteomes" id="UP000186594">
    <property type="component" value="Unassembled WGS sequence"/>
</dbReference>
<evidence type="ECO:0000256" key="3">
    <source>
        <dbReference type="ARBA" id="ARBA00022989"/>
    </source>
</evidence>
<evidence type="ECO:0000313" key="6">
    <source>
        <dbReference type="EMBL" id="OLL26633.1"/>
    </source>
</evidence>
<evidence type="ECO:0000256" key="4">
    <source>
        <dbReference type="ARBA" id="ARBA00023136"/>
    </source>
</evidence>
<organism evidence="6 7">
    <name type="scientific">Neolecta irregularis (strain DAH-3)</name>
    <dbReference type="NCBI Taxonomy" id="1198029"/>
    <lineage>
        <taxon>Eukaryota</taxon>
        <taxon>Fungi</taxon>
        <taxon>Dikarya</taxon>
        <taxon>Ascomycota</taxon>
        <taxon>Taphrinomycotina</taxon>
        <taxon>Neolectales</taxon>
        <taxon>Neolectaceae</taxon>
        <taxon>Neolecta</taxon>
    </lineage>
</organism>
<proteinExistence type="predicted"/>
<dbReference type="PANTHER" id="PTHR12883">
    <property type="entry name" value="ADIPOCYTE-SPECIFIC PROTEIN 4-RELATED"/>
    <property type="match status" value="1"/>
</dbReference>
<dbReference type="GO" id="GO:0016020">
    <property type="term" value="C:membrane"/>
    <property type="evidence" value="ECO:0007669"/>
    <property type="project" value="UniProtKB-SubCell"/>
</dbReference>
<feature type="compositionally biased region" description="Basic residues" evidence="5">
    <location>
        <begin position="289"/>
        <end position="299"/>
    </location>
</feature>
<dbReference type="AlphaFoldDB" id="A0A1U7LVN4"/>
<accession>A0A1U7LVN4</accession>
<dbReference type="OrthoDB" id="10039147at2759"/>
<evidence type="ECO:0000256" key="1">
    <source>
        <dbReference type="ARBA" id="ARBA00004167"/>
    </source>
</evidence>
<evidence type="ECO:0000313" key="7">
    <source>
        <dbReference type="Proteomes" id="UP000186594"/>
    </source>
</evidence>
<gene>
    <name evidence="6" type="ORF">NEOLI_000085</name>
</gene>
<evidence type="ECO:0000256" key="5">
    <source>
        <dbReference type="SAM" id="MobiDB-lite"/>
    </source>
</evidence>
<dbReference type="Pfam" id="PF07946">
    <property type="entry name" value="CCDC47"/>
    <property type="match status" value="1"/>
</dbReference>
<keyword evidence="2" id="KW-0812">Transmembrane</keyword>
<feature type="region of interest" description="Disordered" evidence="5">
    <location>
        <begin position="260"/>
        <end position="299"/>
    </location>
</feature>
<dbReference type="OMA" id="MHLVRDM"/>
<dbReference type="InterPro" id="IPR012879">
    <property type="entry name" value="CCDC47"/>
</dbReference>
<name>A0A1U7LVN4_NEOID</name>
<feature type="compositionally biased region" description="Basic and acidic residues" evidence="5">
    <location>
        <begin position="260"/>
        <end position="288"/>
    </location>
</feature>
<dbReference type="GO" id="GO:0032469">
    <property type="term" value="P:endoplasmic reticulum calcium ion homeostasis"/>
    <property type="evidence" value="ECO:0007669"/>
    <property type="project" value="InterPro"/>
</dbReference>
<comment type="caution">
    <text evidence="6">The sequence shown here is derived from an EMBL/GenBank/DDBJ whole genome shotgun (WGS) entry which is preliminary data.</text>
</comment>
<dbReference type="STRING" id="1198029.A0A1U7LVN4"/>
<protein>
    <submittedName>
        <fullName evidence="6">UPF0674 endoplasmic reticulum membrane protein</fullName>
    </submittedName>
</protein>
<dbReference type="PANTHER" id="PTHR12883:SF0">
    <property type="entry name" value="PAT COMPLEX SUBUNIT CCDC47"/>
    <property type="match status" value="1"/>
</dbReference>
<keyword evidence="4" id="KW-0472">Membrane</keyword>
<reference evidence="6 7" key="1">
    <citation type="submission" date="2016-04" db="EMBL/GenBank/DDBJ databases">
        <title>Evolutionary innovation and constraint leading to complex multicellularity in the Ascomycota.</title>
        <authorList>
            <person name="Cisse O."/>
            <person name="Nguyen A."/>
            <person name="Hewitt D.A."/>
            <person name="Jedd G."/>
            <person name="Stajich J.E."/>
        </authorList>
    </citation>
    <scope>NUCLEOTIDE SEQUENCE [LARGE SCALE GENOMIC DNA]</scope>
    <source>
        <strain evidence="6 7">DAH-3</strain>
    </source>
</reference>
<evidence type="ECO:0000256" key="2">
    <source>
        <dbReference type="ARBA" id="ARBA00022692"/>
    </source>
</evidence>
<keyword evidence="3" id="KW-1133">Transmembrane helix</keyword>
<keyword evidence="7" id="KW-1185">Reference proteome</keyword>
<comment type="subcellular location">
    <subcellularLocation>
        <location evidence="1">Membrane</location>
        <topology evidence="1">Single-pass membrane protein</topology>
    </subcellularLocation>
</comment>
<dbReference type="GO" id="GO:0005783">
    <property type="term" value="C:endoplasmic reticulum"/>
    <property type="evidence" value="ECO:0007669"/>
    <property type="project" value="InterPro"/>
</dbReference>
<dbReference type="GO" id="GO:0005509">
    <property type="term" value="F:calcium ion binding"/>
    <property type="evidence" value="ECO:0007669"/>
    <property type="project" value="InterPro"/>
</dbReference>
<sequence>MMNYIRGRSINRILARNWYDRHSQFLCSQFSRVEENLLDGPADFQSFCTGRQNMSHVNIRVMLRPRQDILARMINFLSSSVFGTVNVEDRVFIDIYPDSSKYDGFVWGLGHKDCVQILREQRFDVGFARSVDLKEIGNWIVMFTESAEVGERVWTEELKRAVKESERVLEWVLISDQPEDEPNKPEYECRYRIQLCMKLSDQDSALVEALFKLVDHLVERCHFRPEVVKKLKASREDASKQIKKKYAEGTDLAVKRKVDKEKAEKERLTRMSASEQRKFLEKKQDKVMKKAMNKRAQKG</sequence>
<dbReference type="EMBL" id="LXFE01000157">
    <property type="protein sequence ID" value="OLL26633.1"/>
    <property type="molecule type" value="Genomic_DNA"/>
</dbReference>